<proteinExistence type="predicted"/>
<accession>A0A1S3K454</accession>
<dbReference type="KEGG" id="lak:106178529"/>
<dbReference type="GeneID" id="106178529"/>
<name>A0A1S3K454_LINAN</name>
<dbReference type="AlphaFoldDB" id="A0A1S3K454"/>
<dbReference type="InParanoid" id="A0A1S3K454"/>
<evidence type="ECO:0000313" key="2">
    <source>
        <dbReference type="RefSeq" id="XP_013417194.1"/>
    </source>
</evidence>
<reference evidence="2" key="1">
    <citation type="submission" date="2025-08" db="UniProtKB">
        <authorList>
            <consortium name="RefSeq"/>
        </authorList>
    </citation>
    <scope>IDENTIFICATION</scope>
    <source>
        <tissue evidence="2">Gonads</tissue>
    </source>
</reference>
<organism evidence="1 2">
    <name type="scientific">Lingula anatina</name>
    <name type="common">Brachiopod</name>
    <name type="synonym">Lingula unguis</name>
    <dbReference type="NCBI Taxonomy" id="7574"/>
    <lineage>
        <taxon>Eukaryota</taxon>
        <taxon>Metazoa</taxon>
        <taxon>Spiralia</taxon>
        <taxon>Lophotrochozoa</taxon>
        <taxon>Brachiopoda</taxon>
        <taxon>Linguliformea</taxon>
        <taxon>Lingulata</taxon>
        <taxon>Lingulida</taxon>
        <taxon>Linguloidea</taxon>
        <taxon>Lingulidae</taxon>
        <taxon>Lingula</taxon>
    </lineage>
</organism>
<gene>
    <name evidence="2" type="primary">LOC106178529</name>
</gene>
<dbReference type="Proteomes" id="UP000085678">
    <property type="component" value="Unplaced"/>
</dbReference>
<dbReference type="RefSeq" id="XP_013417194.1">
    <property type="nucleotide sequence ID" value="XM_013561740.1"/>
</dbReference>
<protein>
    <submittedName>
        <fullName evidence="2">Uncharacterized protein LOC106178529</fullName>
    </submittedName>
</protein>
<sequence>MNIIGWESLEKLLESSESGQLEKCLEKLLLTPDITKGKPVSLKVEIQNKKKLQILVKLMKSLYVKGAEKGNSQSSESVRFTFCPERRMWFWTPDDNKHIWMEVSKIQT</sequence>
<evidence type="ECO:0000313" key="1">
    <source>
        <dbReference type="Proteomes" id="UP000085678"/>
    </source>
</evidence>
<keyword evidence="1" id="KW-1185">Reference proteome</keyword>